<evidence type="ECO:0000313" key="3">
    <source>
        <dbReference type="Proteomes" id="UP000295050"/>
    </source>
</evidence>
<sequence>MNPQDLHGQEPATRRLSHDDIIALVREAQKRGFSPETPIRAQPDGVEFHRADPLARADQDTAAHPVSPAPPPEPEPAIGSAEIDAAREAAYLEGLAAGRAEAQQAARAEGERIGHAAARAEIEAELADARQVFAAALARLTHADCHVIEGLTTQIAEAVCRLASARAGHVIDDLPEGLYRRVIDLADQITQGLRGATIRLNPADRAALMRYLDGAGDIAPEQLCADDTLARGDIEIRADSVRLRDTVLREAAE</sequence>
<organism evidence="2 3">
    <name type="scientific">Rhodovulum bhavnagarense</name>
    <dbReference type="NCBI Taxonomy" id="992286"/>
    <lineage>
        <taxon>Bacteria</taxon>
        <taxon>Pseudomonadati</taxon>
        <taxon>Pseudomonadota</taxon>
        <taxon>Alphaproteobacteria</taxon>
        <taxon>Rhodobacterales</taxon>
        <taxon>Paracoccaceae</taxon>
        <taxon>Rhodovulum</taxon>
    </lineage>
</organism>
<dbReference type="AlphaFoldDB" id="A0A4R2RD61"/>
<feature type="region of interest" description="Disordered" evidence="1">
    <location>
        <begin position="28"/>
        <end position="78"/>
    </location>
</feature>
<keyword evidence="3" id="KW-1185">Reference proteome</keyword>
<evidence type="ECO:0000313" key="2">
    <source>
        <dbReference type="EMBL" id="TCP61380.1"/>
    </source>
</evidence>
<protein>
    <submittedName>
        <fullName evidence="2">Flagellar biosynthesis/type III secretory pathway protein FliH</fullName>
    </submittedName>
</protein>
<name>A0A4R2RD61_9RHOB</name>
<accession>A0A4R2RD61</accession>
<dbReference type="EMBL" id="SLXU01000005">
    <property type="protein sequence ID" value="TCP61380.1"/>
    <property type="molecule type" value="Genomic_DNA"/>
</dbReference>
<evidence type="ECO:0000256" key="1">
    <source>
        <dbReference type="SAM" id="MobiDB-lite"/>
    </source>
</evidence>
<comment type="caution">
    <text evidence="2">The sequence shown here is derived from an EMBL/GenBank/DDBJ whole genome shotgun (WGS) entry which is preliminary data.</text>
</comment>
<gene>
    <name evidence="2" type="ORF">EV663_10598</name>
</gene>
<dbReference type="Proteomes" id="UP000295050">
    <property type="component" value="Unassembled WGS sequence"/>
</dbReference>
<keyword evidence="2" id="KW-0969">Cilium</keyword>
<dbReference type="OrthoDB" id="7741742at2"/>
<keyword evidence="2" id="KW-0282">Flagellum</keyword>
<keyword evidence="2" id="KW-0966">Cell projection</keyword>
<reference evidence="2 3" key="1">
    <citation type="submission" date="2019-03" db="EMBL/GenBank/DDBJ databases">
        <title>Genomic Encyclopedia of Type Strains, Phase IV (KMG-IV): sequencing the most valuable type-strain genomes for metagenomic binning, comparative biology and taxonomic classification.</title>
        <authorList>
            <person name="Goeker M."/>
        </authorList>
    </citation>
    <scope>NUCLEOTIDE SEQUENCE [LARGE SCALE GENOMIC DNA]</scope>
    <source>
        <strain evidence="2 3">DSM 24766</strain>
    </source>
</reference>
<dbReference type="RefSeq" id="WP_132951163.1">
    <property type="nucleotide sequence ID" value="NZ_SLXU01000005.1"/>
</dbReference>
<feature type="compositionally biased region" description="Basic and acidic residues" evidence="1">
    <location>
        <begin position="46"/>
        <end position="61"/>
    </location>
</feature>
<proteinExistence type="predicted"/>